<reference evidence="2 3" key="1">
    <citation type="submission" date="2024-07" db="EMBL/GenBank/DDBJ databases">
        <title>Enhanced genomic and transcriptomic resources for Trichinella pseudospiralis and T. spiralis underpin the discovery of pronounced molecular differences between stages and species.</title>
        <authorList>
            <person name="Pasi K.K."/>
            <person name="La Rosa G."/>
            <person name="Gomez-Morales M.A."/>
            <person name="Tosini F."/>
            <person name="Sumanam S."/>
            <person name="Young N.D."/>
            <person name="Chang B.C."/>
            <person name="Robin G.B."/>
        </authorList>
    </citation>
    <scope>NUCLEOTIDE SEQUENCE [LARGE SCALE GENOMIC DNA]</scope>
    <source>
        <strain evidence="2">ISS534</strain>
    </source>
</reference>
<protein>
    <submittedName>
        <fullName evidence="2">Beta-amylase Tri a</fullName>
    </submittedName>
</protein>
<name>A0ABR3KP80_TRISP</name>
<gene>
    <name evidence="2" type="ORF">TSPI_09726</name>
</gene>
<evidence type="ECO:0000313" key="2">
    <source>
        <dbReference type="EMBL" id="KAL1242122.1"/>
    </source>
</evidence>
<feature type="signal peptide" evidence="1">
    <location>
        <begin position="1"/>
        <end position="19"/>
    </location>
</feature>
<evidence type="ECO:0000313" key="3">
    <source>
        <dbReference type="Proteomes" id="UP001558632"/>
    </source>
</evidence>
<comment type="caution">
    <text evidence="2">The sequence shown here is derived from an EMBL/GenBank/DDBJ whole genome shotgun (WGS) entry which is preliminary data.</text>
</comment>
<keyword evidence="1" id="KW-0732">Signal</keyword>
<keyword evidence="3" id="KW-1185">Reference proteome</keyword>
<dbReference type="Proteomes" id="UP001558632">
    <property type="component" value="Unassembled WGS sequence"/>
</dbReference>
<dbReference type="EMBL" id="JBEUSY010000225">
    <property type="protein sequence ID" value="KAL1242122.1"/>
    <property type="molecule type" value="Genomic_DNA"/>
</dbReference>
<feature type="chain" id="PRO_5045791369" evidence="1">
    <location>
        <begin position="20"/>
        <end position="93"/>
    </location>
</feature>
<proteinExistence type="predicted"/>
<evidence type="ECO:0000256" key="1">
    <source>
        <dbReference type="SAM" id="SignalP"/>
    </source>
</evidence>
<sequence length="93" mass="10420">MHSECQVVVLFCFVPSLLLLTSDRLLRSASSQSTLLQNARPVSVVMCTCPTRRKNYAIYATYVEKMPLNYQLDAGTDTNGWKCSDCSLVQHSN</sequence>
<organism evidence="2 3">
    <name type="scientific">Trichinella spiralis</name>
    <name type="common">Trichina worm</name>
    <dbReference type="NCBI Taxonomy" id="6334"/>
    <lineage>
        <taxon>Eukaryota</taxon>
        <taxon>Metazoa</taxon>
        <taxon>Ecdysozoa</taxon>
        <taxon>Nematoda</taxon>
        <taxon>Enoplea</taxon>
        <taxon>Dorylaimia</taxon>
        <taxon>Trichinellida</taxon>
        <taxon>Trichinellidae</taxon>
        <taxon>Trichinella</taxon>
    </lineage>
</organism>
<accession>A0ABR3KP80</accession>